<keyword evidence="2" id="KW-1185">Reference proteome</keyword>
<dbReference type="EMBL" id="CADEBC010000519">
    <property type="protein sequence ID" value="CAB3243519.1"/>
    <property type="molecule type" value="Genomic_DNA"/>
</dbReference>
<comment type="caution">
    <text evidence="1">The sequence shown here is derived from an EMBL/GenBank/DDBJ whole genome shotgun (WGS) entry which is preliminary data.</text>
</comment>
<proteinExistence type="predicted"/>
<sequence>MVIPFKMNQKTDNQGEALAQILKGIVCIGLLTHNDVAFNDELSTNDLKVQVKVNGHKRYHPKLFATIHIVPIPNRIDLKINWENNMKMMIVMMVIT</sequence>
<accession>A0A8S1AG08</accession>
<evidence type="ECO:0000313" key="1">
    <source>
        <dbReference type="EMBL" id="CAB3243519.1"/>
    </source>
</evidence>
<dbReference type="Proteomes" id="UP000494106">
    <property type="component" value="Unassembled WGS sequence"/>
</dbReference>
<dbReference type="AlphaFoldDB" id="A0A8S1AG08"/>
<reference evidence="1 2" key="1">
    <citation type="submission" date="2020-04" db="EMBL/GenBank/DDBJ databases">
        <authorList>
            <person name="Wallbank WR R."/>
            <person name="Pardo Diaz C."/>
            <person name="Kozak K."/>
            <person name="Martin S."/>
            <person name="Jiggins C."/>
            <person name="Moest M."/>
            <person name="Warren A I."/>
            <person name="Byers J.R.P. K."/>
            <person name="Montejo-Kovacevich G."/>
            <person name="Yen C E."/>
        </authorList>
    </citation>
    <scope>NUCLEOTIDE SEQUENCE [LARGE SCALE GENOMIC DNA]</scope>
</reference>
<gene>
    <name evidence="1" type="ORF">APLA_LOCUS9523</name>
</gene>
<protein>
    <submittedName>
        <fullName evidence="1">Uncharacterized protein</fullName>
    </submittedName>
</protein>
<organism evidence="1 2">
    <name type="scientific">Arctia plantaginis</name>
    <name type="common">Wood tiger moth</name>
    <name type="synonym">Phalaena plantaginis</name>
    <dbReference type="NCBI Taxonomy" id="874455"/>
    <lineage>
        <taxon>Eukaryota</taxon>
        <taxon>Metazoa</taxon>
        <taxon>Ecdysozoa</taxon>
        <taxon>Arthropoda</taxon>
        <taxon>Hexapoda</taxon>
        <taxon>Insecta</taxon>
        <taxon>Pterygota</taxon>
        <taxon>Neoptera</taxon>
        <taxon>Endopterygota</taxon>
        <taxon>Lepidoptera</taxon>
        <taxon>Glossata</taxon>
        <taxon>Ditrysia</taxon>
        <taxon>Noctuoidea</taxon>
        <taxon>Erebidae</taxon>
        <taxon>Arctiinae</taxon>
        <taxon>Arctia</taxon>
    </lineage>
</organism>
<name>A0A8S1AG08_ARCPL</name>
<evidence type="ECO:0000313" key="2">
    <source>
        <dbReference type="Proteomes" id="UP000494106"/>
    </source>
</evidence>